<evidence type="ECO:0000256" key="2">
    <source>
        <dbReference type="ARBA" id="ARBA00022670"/>
    </source>
</evidence>
<protein>
    <submittedName>
        <fullName evidence="18">Uncharacterized protein LOC116303677</fullName>
    </submittedName>
</protein>
<dbReference type="GO" id="GO:0008236">
    <property type="term" value="F:serine-type peptidase activity"/>
    <property type="evidence" value="ECO:0007669"/>
    <property type="project" value="UniProtKB-KW"/>
</dbReference>
<gene>
    <name evidence="18" type="primary">LOC116303677</name>
</gene>
<dbReference type="SMART" id="SM00192">
    <property type="entry name" value="LDLa"/>
    <property type="match status" value="2"/>
</dbReference>
<dbReference type="Gene3D" id="2.60.120.260">
    <property type="entry name" value="Galactose-binding domain-like"/>
    <property type="match status" value="1"/>
</dbReference>
<keyword evidence="5" id="KW-0677">Repeat</keyword>
<feature type="domain" description="SRCR" evidence="16">
    <location>
        <begin position="238"/>
        <end position="344"/>
    </location>
</feature>
<dbReference type="SMART" id="SM00137">
    <property type="entry name" value="MAM"/>
    <property type="match status" value="1"/>
</dbReference>
<evidence type="ECO:0000256" key="12">
    <source>
        <dbReference type="PROSITE-ProRule" id="PRU00124"/>
    </source>
</evidence>
<feature type="disulfide bond" evidence="13">
    <location>
        <begin position="94"/>
        <end position="104"/>
    </location>
</feature>
<feature type="domain" description="SRCR" evidence="16">
    <location>
        <begin position="565"/>
        <end position="666"/>
    </location>
</feature>
<dbReference type="PROSITE" id="PS50068">
    <property type="entry name" value="LDLRA_2"/>
    <property type="match status" value="2"/>
</dbReference>
<proteinExistence type="predicted"/>
<evidence type="ECO:0000256" key="1">
    <source>
        <dbReference type="ARBA" id="ARBA00004167"/>
    </source>
</evidence>
<name>A0A6P8IS99_ACTTE</name>
<feature type="domain" description="SRCR" evidence="16">
    <location>
        <begin position="353"/>
        <end position="453"/>
    </location>
</feature>
<feature type="disulfide bond" evidence="13">
    <location>
        <begin position="158"/>
        <end position="222"/>
    </location>
</feature>
<evidence type="ECO:0000256" key="3">
    <source>
        <dbReference type="ARBA" id="ARBA00022692"/>
    </source>
</evidence>
<feature type="disulfide bond" evidence="13">
    <location>
        <begin position="378"/>
        <end position="442"/>
    </location>
</feature>
<feature type="disulfide bond" evidence="13">
    <location>
        <begin position="422"/>
        <end position="432"/>
    </location>
</feature>
<feature type="signal peptide" evidence="14">
    <location>
        <begin position="1"/>
        <end position="21"/>
    </location>
</feature>
<dbReference type="Proteomes" id="UP000515163">
    <property type="component" value="Unplaced"/>
</dbReference>
<accession>A0A6P8IS99</accession>
<dbReference type="SUPFAM" id="SSF57424">
    <property type="entry name" value="LDL receptor-like module"/>
    <property type="match status" value="2"/>
</dbReference>
<feature type="disulfide bond" evidence="12">
    <location>
        <begin position="1308"/>
        <end position="1323"/>
    </location>
</feature>
<keyword evidence="11" id="KW-0325">Glycoprotein</keyword>
<evidence type="ECO:0000256" key="9">
    <source>
        <dbReference type="ARBA" id="ARBA00023136"/>
    </source>
</evidence>
<evidence type="ECO:0000259" key="16">
    <source>
        <dbReference type="PROSITE" id="PS50287"/>
    </source>
</evidence>
<reference evidence="18" key="1">
    <citation type="submission" date="2025-08" db="UniProtKB">
        <authorList>
            <consortium name="RefSeq"/>
        </authorList>
    </citation>
    <scope>IDENTIFICATION</scope>
    <source>
        <tissue evidence="18">Tentacle</tissue>
    </source>
</reference>
<dbReference type="FunFam" id="3.10.250.10:FF:000016">
    <property type="entry name" value="Scavenger receptor cysteine-rich protein type 12"/>
    <property type="match status" value="4"/>
</dbReference>
<feature type="disulfide bond" evidence="13">
    <location>
        <begin position="315"/>
        <end position="325"/>
    </location>
</feature>
<dbReference type="RefSeq" id="XP_031569118.1">
    <property type="nucleotide sequence ID" value="XM_031713258.1"/>
</dbReference>
<evidence type="ECO:0000256" key="6">
    <source>
        <dbReference type="ARBA" id="ARBA00022801"/>
    </source>
</evidence>
<dbReference type="OrthoDB" id="536948at2759"/>
<feature type="disulfide bond" evidence="13">
    <location>
        <begin position="529"/>
        <end position="539"/>
    </location>
</feature>
<evidence type="ECO:0000256" key="8">
    <source>
        <dbReference type="ARBA" id="ARBA00022989"/>
    </source>
</evidence>
<dbReference type="SMART" id="SM00202">
    <property type="entry name" value="SR"/>
    <property type="match status" value="6"/>
</dbReference>
<evidence type="ECO:0000256" key="13">
    <source>
        <dbReference type="PROSITE-ProRule" id="PRU00196"/>
    </source>
</evidence>
<feature type="chain" id="PRO_5028297215" evidence="14">
    <location>
        <begin position="22"/>
        <end position="1411"/>
    </location>
</feature>
<dbReference type="PANTHER" id="PTHR48071:SF18">
    <property type="entry name" value="DELETED IN MALIGNANT BRAIN TUMORS 1 PROTEIN-RELATED"/>
    <property type="match status" value="1"/>
</dbReference>
<evidence type="ECO:0000256" key="5">
    <source>
        <dbReference type="ARBA" id="ARBA00022737"/>
    </source>
</evidence>
<sequence length="1411" mass="156400">MLGRLALSILCLAMSTNAVVAGNVRLAGSRHSNQGRVVVNLNGRWGTVCSSYWTITEAKVVCRELGLPEATVVLHEAVFFPTGNAFISMILDYCVGTEPSLVNCSHTIAINPSFCSERYKEVGVVCGKARDEAFLVGGLSPNQGRLDVFLNGRYGSVCDDTWTMKEGQVVCGMLGYSKTTHVVKNHFFGFYWTLSIVMGKVKCRGNESSLFECSFVEESDSCETASVGLVCGRLSVKAQLVGGRSPNEGRIELAFGQKHMGMRKPWTLFSDSNWTIEDAAVICRMLGYQDAMFSVGADMFAEGDGMFFLLQDLNCHGNESSLADCNYSGLREHSLSSEVGVICGKRNDTSIPLRLAGGPSSNLGRVELNLNGHWGTVCHNKWSLNNARVVCRSLGLQEATIATVGSVFGPGNGRIVLDHVECTGNESSLLECRHDKLGFKSCSSEEEAGVLCGKPDVRFQLTGNGSTRNQGVVRVSLNGLDGSICNEGWDTNDATVLCRTLGISDVGYPVNNQAFGPANGVTLLRNVFCHGNETDIMLCDRTDIGTKLGCSHGNDAGVICGPTKARLVGGPTWNHGRVEINIEGVWNRAVWGEMHDGTVPEVICKMIGLPVTGYSVSIALYSTNSTDSSFVSDIKCYKTKAKSILECPFKYRKRIASPKDYQVTCGPPTGNASILNVTSNTSYISQPENALDDDPDTCSFVNTKQETFLTVTLDKDVYIHSVFVIVHNQKSVFEVIVQPIRIIDKSISCTSASKFKTKQGQIFKCSPPTLAIEVRIKVISTNATFGLCNVDVFVFENTTQSQGSLHESWRNYVDIRQGYLMKYNSRFADEAYAVYTTKDFEMKQISNGIEQGRRVSAFFTIPSSGSQKFNILVSCDDKCELWLRQEAEEGLDKEATSLDYVIKTWFKTNPNVYNKHDNQRSKTLSLSHCHMYYLEGYLEANREYQHMNVKLQPEGSNVHENLPKHLLFWTLPGKRSLHFKLSSTINGIIYARFRSSFTLQASYSFCCQGLFCPTCPMKLIIRVGLSQGTELVQSLPMDCLTHRFSGDLYFDIQPDSYELAIEYSFVGDTTKWSHRRKVGTLVVTENILANCSFLNGLCPGWKVDGNQSMGLWTPQKDFGIQMKSPGTSILQSPLLQHNYTSIKFCLKFAYKLPTNDTSFIKITNPNERTSTAIWYLNGFHGNNWNQAEVPLVELNNSKVIFTGFKSNNSSFIAIRNVQISTQICDLTPHYASRGEYIGCTANETYICCAYFKCSKAQFKCSNGECVSQASRCNGVYDGCRDGSDEVDCNCLSNQFRCTDECVTVDKVCDGRQDCWDGADEKYCHNRDKVCKEVTCFDGSCNTWSGACQCLGCKNSGKLEIQYHVYNEKIMIALFAYSTLWAPSFRESSYKFISQIKCYLLACTLNNARIRV</sequence>
<feature type="disulfide bond" evidence="13">
    <location>
        <begin position="604"/>
        <end position="665"/>
    </location>
</feature>
<keyword evidence="10 13" id="KW-1015">Disulfide bond</keyword>
<feature type="disulfide bond" evidence="13">
    <location>
        <begin position="391"/>
        <end position="452"/>
    </location>
</feature>
<dbReference type="Gene3D" id="4.10.400.10">
    <property type="entry name" value="Low-density Lipoprotein Receptor"/>
    <property type="match status" value="2"/>
</dbReference>
<dbReference type="SUPFAM" id="SSF49899">
    <property type="entry name" value="Concanavalin A-like lectins/glucanases"/>
    <property type="match status" value="1"/>
</dbReference>
<dbReference type="InterPro" id="IPR001190">
    <property type="entry name" value="SRCR"/>
</dbReference>
<dbReference type="GO" id="GO:0006508">
    <property type="term" value="P:proteolysis"/>
    <property type="evidence" value="ECO:0007669"/>
    <property type="project" value="UniProtKB-KW"/>
</dbReference>
<keyword evidence="6" id="KW-0378">Hydrolase</keyword>
<evidence type="ECO:0000313" key="17">
    <source>
        <dbReference type="Proteomes" id="UP000515163"/>
    </source>
</evidence>
<organism evidence="17 18">
    <name type="scientific">Actinia tenebrosa</name>
    <name type="common">Australian red waratah sea anemone</name>
    <dbReference type="NCBI Taxonomy" id="6105"/>
    <lineage>
        <taxon>Eukaryota</taxon>
        <taxon>Metazoa</taxon>
        <taxon>Cnidaria</taxon>
        <taxon>Anthozoa</taxon>
        <taxon>Hexacorallia</taxon>
        <taxon>Actiniaria</taxon>
        <taxon>Actiniidae</taxon>
        <taxon>Actinia</taxon>
    </lineage>
</organism>
<dbReference type="InterPro" id="IPR036055">
    <property type="entry name" value="LDL_receptor-like_sf"/>
</dbReference>
<dbReference type="FunFam" id="3.10.250.10:FF:000005">
    <property type="entry name" value="Neurotrypsin isoform A"/>
    <property type="match status" value="1"/>
</dbReference>
<dbReference type="InterPro" id="IPR036772">
    <property type="entry name" value="SRCR-like_dom_sf"/>
</dbReference>
<dbReference type="Pfam" id="PF00057">
    <property type="entry name" value="Ldl_recept_a"/>
    <property type="match status" value="2"/>
</dbReference>
<dbReference type="InterPro" id="IPR000998">
    <property type="entry name" value="MAM_dom"/>
</dbReference>
<dbReference type="InterPro" id="IPR002172">
    <property type="entry name" value="LDrepeatLR_classA_rpt"/>
</dbReference>
<dbReference type="InterPro" id="IPR013320">
    <property type="entry name" value="ConA-like_dom_sf"/>
</dbReference>
<dbReference type="GeneID" id="116303677"/>
<dbReference type="Gene3D" id="3.10.250.10">
    <property type="entry name" value="SRCR-like domain"/>
    <property type="match status" value="6"/>
</dbReference>
<dbReference type="CDD" id="cd00112">
    <property type="entry name" value="LDLa"/>
    <property type="match status" value="2"/>
</dbReference>
<keyword evidence="8" id="KW-1133">Transmembrane helix</keyword>
<feature type="domain" description="MAM" evidence="15">
    <location>
        <begin position="1130"/>
        <end position="1226"/>
    </location>
</feature>
<keyword evidence="3" id="KW-0812">Transmembrane</keyword>
<dbReference type="Gene3D" id="2.60.120.200">
    <property type="match status" value="1"/>
</dbReference>
<comment type="caution">
    <text evidence="13">Lacks conserved residue(s) required for the propagation of feature annotation.</text>
</comment>
<evidence type="ECO:0000313" key="18">
    <source>
        <dbReference type="RefSeq" id="XP_031569118.1"/>
    </source>
</evidence>
<dbReference type="PROSITE" id="PS50060">
    <property type="entry name" value="MAM_2"/>
    <property type="match status" value="1"/>
</dbReference>
<dbReference type="GO" id="GO:0016020">
    <property type="term" value="C:membrane"/>
    <property type="evidence" value="ECO:0007669"/>
    <property type="project" value="UniProtKB-SubCell"/>
</dbReference>
<dbReference type="PRINTS" id="PR00258">
    <property type="entry name" value="SPERACTRCPTR"/>
</dbReference>
<dbReference type="PANTHER" id="PTHR48071">
    <property type="entry name" value="SRCR DOMAIN-CONTAINING PROTEIN"/>
    <property type="match status" value="1"/>
</dbReference>
<dbReference type="PROSITE" id="PS00420">
    <property type="entry name" value="SRCR_1"/>
    <property type="match status" value="1"/>
</dbReference>
<keyword evidence="4 14" id="KW-0732">Signal</keyword>
<feature type="disulfide bond" evidence="13">
    <location>
        <begin position="203"/>
        <end position="213"/>
    </location>
</feature>
<evidence type="ECO:0000256" key="11">
    <source>
        <dbReference type="ARBA" id="ARBA00023180"/>
    </source>
</evidence>
<feature type="domain" description="SRCR" evidence="16">
    <location>
        <begin position="459"/>
        <end position="561"/>
    </location>
</feature>
<evidence type="ECO:0000256" key="14">
    <source>
        <dbReference type="SAM" id="SignalP"/>
    </source>
</evidence>
<keyword evidence="2" id="KW-0645">Protease</keyword>
<comment type="subcellular location">
    <subcellularLocation>
        <location evidence="1">Membrane</location>
        <topology evidence="1">Single-pass membrane protein</topology>
    </subcellularLocation>
</comment>
<dbReference type="SUPFAM" id="SSF56487">
    <property type="entry name" value="SRCR-like"/>
    <property type="match status" value="6"/>
</dbReference>
<feature type="disulfide bond" evidence="12">
    <location>
        <begin position="1253"/>
        <end position="1265"/>
    </location>
</feature>
<evidence type="ECO:0000256" key="7">
    <source>
        <dbReference type="ARBA" id="ARBA00022825"/>
    </source>
</evidence>
<dbReference type="PROSITE" id="PS50287">
    <property type="entry name" value="SRCR_2"/>
    <property type="match status" value="6"/>
</dbReference>
<dbReference type="InParanoid" id="A0A6P8IS99"/>
<feature type="domain" description="SRCR" evidence="16">
    <location>
        <begin position="133"/>
        <end position="232"/>
    </location>
</feature>
<keyword evidence="9" id="KW-0472">Membrane</keyword>
<dbReference type="InterPro" id="IPR023415">
    <property type="entry name" value="LDLR_class-A_CS"/>
</dbReference>
<evidence type="ECO:0000256" key="4">
    <source>
        <dbReference type="ARBA" id="ARBA00022729"/>
    </source>
</evidence>
<keyword evidence="7" id="KW-0720">Serine protease</keyword>
<dbReference type="Pfam" id="PF00530">
    <property type="entry name" value="SRCR"/>
    <property type="match status" value="6"/>
</dbReference>
<dbReference type="Pfam" id="PF00629">
    <property type="entry name" value="MAM"/>
    <property type="match status" value="1"/>
</dbReference>
<evidence type="ECO:0000256" key="10">
    <source>
        <dbReference type="ARBA" id="ARBA00023157"/>
    </source>
</evidence>
<dbReference type="KEGG" id="aten:116303677"/>
<keyword evidence="17" id="KW-1185">Reference proteome</keyword>
<feature type="domain" description="SRCR" evidence="16">
    <location>
        <begin position="24"/>
        <end position="127"/>
    </location>
</feature>
<evidence type="ECO:0000259" key="15">
    <source>
        <dbReference type="PROSITE" id="PS50060"/>
    </source>
</evidence>
<dbReference type="PROSITE" id="PS01209">
    <property type="entry name" value="LDLRA_1"/>
    <property type="match status" value="1"/>
</dbReference>